<evidence type="ECO:0000256" key="2">
    <source>
        <dbReference type="ARBA" id="ARBA00007274"/>
    </source>
</evidence>
<dbReference type="GO" id="GO:0006535">
    <property type="term" value="P:cysteine biosynthetic process from serine"/>
    <property type="evidence" value="ECO:0007669"/>
    <property type="project" value="InterPro"/>
</dbReference>
<dbReference type="PROSITE" id="PS00101">
    <property type="entry name" value="HEXAPEP_TRANSFERASES"/>
    <property type="match status" value="1"/>
</dbReference>
<evidence type="ECO:0000256" key="8">
    <source>
        <dbReference type="ARBA" id="ARBA00023315"/>
    </source>
</evidence>
<dbReference type="InterPro" id="IPR005881">
    <property type="entry name" value="Ser_O-AcTrfase"/>
</dbReference>
<comment type="caution">
    <text evidence="11">The sequence shown here is derived from an EMBL/GenBank/DDBJ whole genome shotgun (WGS) entry which is preliminary data.</text>
</comment>
<dbReference type="Gene3D" id="1.10.3130.10">
    <property type="entry name" value="serine acetyltransferase, domain 1"/>
    <property type="match status" value="1"/>
</dbReference>
<dbReference type="FunFam" id="2.160.10.10:FF:000002">
    <property type="entry name" value="Serine acetyltransferase"/>
    <property type="match status" value="1"/>
</dbReference>
<keyword evidence="6 11" id="KW-0808">Transferase</keyword>
<comment type="similarity">
    <text evidence="2">Belongs to the transferase hexapeptide repeat family.</text>
</comment>
<sequence>MTAKSRDGEDPVWDRLHDEVADIAHREPMLASYLQATVLNHASLEDALSYLLASKLASAHFAAMSLRDVIQEALGGAPEVREAIRADLTAVLDRDPAARGLAQPFLHYKGFHALESYRIAHWLWEQGREPLAYYLQNRISEMFAVDIHPAARIGKGILIDHGTSVVIGETAVVGDDVSMLHEVTLGGTGKESGDRHPKVGNGVLIGAGAKILGNVKIGDWSKVASGSVVLKEVPAHATVAGVPARVVGKPTAEEPALIMDQVFEENGKGCSDCPR</sequence>
<accession>A0A8J7LUP2</accession>
<dbReference type="InterPro" id="IPR001451">
    <property type="entry name" value="Hexapep"/>
</dbReference>
<dbReference type="Pfam" id="PF06426">
    <property type="entry name" value="SATase_N"/>
    <property type="match status" value="1"/>
</dbReference>
<dbReference type="Pfam" id="PF00132">
    <property type="entry name" value="Hexapep"/>
    <property type="match status" value="1"/>
</dbReference>
<evidence type="ECO:0000256" key="3">
    <source>
        <dbReference type="ARBA" id="ARBA00013266"/>
    </source>
</evidence>
<dbReference type="InterPro" id="IPR011004">
    <property type="entry name" value="Trimer_LpxA-like_sf"/>
</dbReference>
<keyword evidence="7" id="KW-0677">Repeat</keyword>
<dbReference type="AlphaFoldDB" id="A0A8J7LUP2"/>
<dbReference type="GO" id="GO:0009001">
    <property type="term" value="F:serine O-acetyltransferase activity"/>
    <property type="evidence" value="ECO:0007669"/>
    <property type="project" value="UniProtKB-EC"/>
</dbReference>
<feature type="domain" description="Serine acetyltransferase N-terminal" evidence="10">
    <location>
        <begin position="12"/>
        <end position="116"/>
    </location>
</feature>
<dbReference type="InterPro" id="IPR045304">
    <property type="entry name" value="LbH_SAT"/>
</dbReference>
<evidence type="ECO:0000256" key="4">
    <source>
        <dbReference type="ARBA" id="ARBA00018522"/>
    </source>
</evidence>
<evidence type="ECO:0000256" key="5">
    <source>
        <dbReference type="ARBA" id="ARBA00022605"/>
    </source>
</evidence>
<dbReference type="CDD" id="cd03354">
    <property type="entry name" value="LbH_SAT"/>
    <property type="match status" value="1"/>
</dbReference>
<dbReference type="GO" id="GO:0005737">
    <property type="term" value="C:cytoplasm"/>
    <property type="evidence" value="ECO:0007669"/>
    <property type="project" value="InterPro"/>
</dbReference>
<dbReference type="NCBIfam" id="NF041874">
    <property type="entry name" value="EPS_EpsC"/>
    <property type="match status" value="1"/>
</dbReference>
<evidence type="ECO:0000256" key="9">
    <source>
        <dbReference type="ARBA" id="ARBA00049486"/>
    </source>
</evidence>
<dbReference type="PANTHER" id="PTHR42811">
    <property type="entry name" value="SERINE ACETYLTRANSFERASE"/>
    <property type="match status" value="1"/>
</dbReference>
<evidence type="ECO:0000256" key="1">
    <source>
        <dbReference type="ARBA" id="ARBA00004876"/>
    </source>
</evidence>
<dbReference type="UniPathway" id="UPA00136">
    <property type="reaction ID" value="UER00199"/>
</dbReference>
<keyword evidence="12" id="KW-1185">Reference proteome</keyword>
<keyword evidence="8 11" id="KW-0012">Acyltransferase</keyword>
<dbReference type="Gene3D" id="2.160.10.10">
    <property type="entry name" value="Hexapeptide repeat proteins"/>
    <property type="match status" value="1"/>
</dbReference>
<dbReference type="EMBL" id="JAEMHM010000003">
    <property type="protein sequence ID" value="MBJ6723955.1"/>
    <property type="molecule type" value="Genomic_DNA"/>
</dbReference>
<dbReference type="NCBIfam" id="TIGR01172">
    <property type="entry name" value="cysE"/>
    <property type="match status" value="1"/>
</dbReference>
<dbReference type="InterPro" id="IPR010493">
    <property type="entry name" value="Ser_AcTrfase_N"/>
</dbReference>
<dbReference type="InterPro" id="IPR018357">
    <property type="entry name" value="Hexapep_transf_CS"/>
</dbReference>
<dbReference type="Proteomes" id="UP000636888">
    <property type="component" value="Unassembled WGS sequence"/>
</dbReference>
<dbReference type="RefSeq" id="WP_199382795.1">
    <property type="nucleotide sequence ID" value="NZ_JAEMHM010000003.1"/>
</dbReference>
<name>A0A8J7LUP2_9BACT</name>
<evidence type="ECO:0000313" key="12">
    <source>
        <dbReference type="Proteomes" id="UP000636888"/>
    </source>
</evidence>
<reference evidence="11" key="1">
    <citation type="submission" date="2020-12" db="EMBL/GenBank/DDBJ databases">
        <title>Geomonas sp. Red875, isolated from river sediment.</title>
        <authorList>
            <person name="Xu Z."/>
            <person name="Zhang Z."/>
            <person name="Masuda Y."/>
            <person name="Itoh H."/>
            <person name="Senoo K."/>
        </authorList>
    </citation>
    <scope>NUCLEOTIDE SEQUENCE</scope>
    <source>
        <strain evidence="11">Red875</strain>
    </source>
</reference>
<dbReference type="InterPro" id="IPR042122">
    <property type="entry name" value="Ser_AcTrfase_N_sf"/>
</dbReference>
<gene>
    <name evidence="11" type="primary">cysE</name>
    <name evidence="11" type="ORF">JFN93_04460</name>
</gene>
<comment type="pathway">
    <text evidence="1">Amino-acid biosynthesis; L-cysteine biosynthesis; L-cysteine from L-serine: step 1/2.</text>
</comment>
<dbReference type="EC" id="2.3.1.30" evidence="3"/>
<dbReference type="InterPro" id="IPR053376">
    <property type="entry name" value="Serine_acetyltransferase"/>
</dbReference>
<comment type="catalytic activity">
    <reaction evidence="9">
        <text>L-serine + acetyl-CoA = O-acetyl-L-serine + CoA</text>
        <dbReference type="Rhea" id="RHEA:24560"/>
        <dbReference type="ChEBI" id="CHEBI:33384"/>
        <dbReference type="ChEBI" id="CHEBI:57287"/>
        <dbReference type="ChEBI" id="CHEBI:57288"/>
        <dbReference type="ChEBI" id="CHEBI:58340"/>
        <dbReference type="EC" id="2.3.1.30"/>
    </reaction>
</comment>
<evidence type="ECO:0000256" key="6">
    <source>
        <dbReference type="ARBA" id="ARBA00022679"/>
    </source>
</evidence>
<organism evidence="11 12">
    <name type="scientific">Geomesophilobacter sediminis</name>
    <dbReference type="NCBI Taxonomy" id="2798584"/>
    <lineage>
        <taxon>Bacteria</taxon>
        <taxon>Pseudomonadati</taxon>
        <taxon>Thermodesulfobacteriota</taxon>
        <taxon>Desulfuromonadia</taxon>
        <taxon>Geobacterales</taxon>
        <taxon>Geobacteraceae</taxon>
        <taxon>Geomesophilobacter</taxon>
    </lineage>
</organism>
<evidence type="ECO:0000256" key="7">
    <source>
        <dbReference type="ARBA" id="ARBA00022737"/>
    </source>
</evidence>
<keyword evidence="5" id="KW-0028">Amino-acid biosynthesis</keyword>
<protein>
    <recommendedName>
        <fullName evidence="4">Serine acetyltransferase</fullName>
        <ecNumber evidence="3">2.3.1.30</ecNumber>
    </recommendedName>
</protein>
<dbReference type="SUPFAM" id="SSF51161">
    <property type="entry name" value="Trimeric LpxA-like enzymes"/>
    <property type="match status" value="1"/>
</dbReference>
<evidence type="ECO:0000259" key="10">
    <source>
        <dbReference type="SMART" id="SM00971"/>
    </source>
</evidence>
<proteinExistence type="inferred from homology"/>
<dbReference type="SMART" id="SM00971">
    <property type="entry name" value="SATase_N"/>
    <property type="match status" value="1"/>
</dbReference>
<evidence type="ECO:0000313" key="11">
    <source>
        <dbReference type="EMBL" id="MBJ6723955.1"/>
    </source>
</evidence>